<evidence type="ECO:0000256" key="2">
    <source>
        <dbReference type="ARBA" id="ARBA00023157"/>
    </source>
</evidence>
<feature type="region of interest" description="Disordered" evidence="3">
    <location>
        <begin position="84"/>
        <end position="122"/>
    </location>
</feature>
<feature type="signal peptide" evidence="4">
    <location>
        <begin position="1"/>
        <end position="22"/>
    </location>
</feature>
<dbReference type="GO" id="GO:0030414">
    <property type="term" value="F:peptidase inhibitor activity"/>
    <property type="evidence" value="ECO:0007669"/>
    <property type="project" value="UniProtKB-KW"/>
</dbReference>
<evidence type="ECO:0000256" key="4">
    <source>
        <dbReference type="SAM" id="SignalP"/>
    </source>
</evidence>
<proteinExistence type="predicted"/>
<evidence type="ECO:0000313" key="7">
    <source>
        <dbReference type="Proteomes" id="UP001321473"/>
    </source>
</evidence>
<evidence type="ECO:0000256" key="1">
    <source>
        <dbReference type="ARBA" id="ARBA00022690"/>
    </source>
</evidence>
<dbReference type="InterPro" id="IPR036084">
    <property type="entry name" value="Ser_inhib-like_sf"/>
</dbReference>
<dbReference type="InterPro" id="IPR002919">
    <property type="entry name" value="TIL_dom"/>
</dbReference>
<keyword evidence="4" id="KW-0732">Signal</keyword>
<name>A0AAQ4D5T5_AMBAM</name>
<dbReference type="PANTHER" id="PTHR23259:SF69">
    <property type="entry name" value="GEO11767P1-RELATED"/>
    <property type="match status" value="1"/>
</dbReference>
<dbReference type="InterPro" id="IPR051368">
    <property type="entry name" value="SerProtInhib-TIL_Domain"/>
</dbReference>
<feature type="compositionally biased region" description="Low complexity" evidence="3">
    <location>
        <begin position="99"/>
        <end position="112"/>
    </location>
</feature>
<dbReference type="CDD" id="cd19941">
    <property type="entry name" value="TIL"/>
    <property type="match status" value="1"/>
</dbReference>
<dbReference type="Proteomes" id="UP001321473">
    <property type="component" value="Unassembled WGS sequence"/>
</dbReference>
<dbReference type="SUPFAM" id="SSF57567">
    <property type="entry name" value="Serine protease inhibitors"/>
    <property type="match status" value="1"/>
</dbReference>
<dbReference type="AlphaFoldDB" id="A0AAQ4D5T5"/>
<evidence type="ECO:0000256" key="3">
    <source>
        <dbReference type="SAM" id="MobiDB-lite"/>
    </source>
</evidence>
<protein>
    <recommendedName>
        <fullName evidence="5">TIL domain-containing protein</fullName>
    </recommendedName>
</protein>
<keyword evidence="2" id="KW-1015">Disulfide bond</keyword>
<organism evidence="6 7">
    <name type="scientific">Amblyomma americanum</name>
    <name type="common">Lone star tick</name>
    <dbReference type="NCBI Taxonomy" id="6943"/>
    <lineage>
        <taxon>Eukaryota</taxon>
        <taxon>Metazoa</taxon>
        <taxon>Ecdysozoa</taxon>
        <taxon>Arthropoda</taxon>
        <taxon>Chelicerata</taxon>
        <taxon>Arachnida</taxon>
        <taxon>Acari</taxon>
        <taxon>Parasitiformes</taxon>
        <taxon>Ixodida</taxon>
        <taxon>Ixodoidea</taxon>
        <taxon>Ixodidae</taxon>
        <taxon>Amblyomminae</taxon>
        <taxon>Amblyomma</taxon>
    </lineage>
</organism>
<sequence length="122" mass="13139">MKSFFFLLRVAIVVCAVSTGYGESAARQCGKNEKWEECVSGSCAEKTCKNPVVSPSCTADCKAGCFCTDEFYRNDEGSCVARDQCPPEQRDAEEPDTAESSSEELGLSFSLGAHERSTPASD</sequence>
<comment type="caution">
    <text evidence="6">The sequence shown here is derived from an EMBL/GenBank/DDBJ whole genome shotgun (WGS) entry which is preliminary data.</text>
</comment>
<feature type="chain" id="PRO_5042999913" description="TIL domain-containing protein" evidence="4">
    <location>
        <begin position="23"/>
        <end position="122"/>
    </location>
</feature>
<accession>A0AAQ4D5T5</accession>
<keyword evidence="1" id="KW-0646">Protease inhibitor</keyword>
<dbReference type="EMBL" id="JARKHS020034774">
    <property type="protein sequence ID" value="KAK8757825.1"/>
    <property type="molecule type" value="Genomic_DNA"/>
</dbReference>
<keyword evidence="7" id="KW-1185">Reference proteome</keyword>
<reference evidence="6 7" key="1">
    <citation type="journal article" date="2023" name="Arcadia Sci">
        <title>De novo assembly of a long-read Amblyomma americanum tick genome.</title>
        <authorList>
            <person name="Chou S."/>
            <person name="Poskanzer K.E."/>
            <person name="Rollins M."/>
            <person name="Thuy-Boun P.S."/>
        </authorList>
    </citation>
    <scope>NUCLEOTIDE SEQUENCE [LARGE SCALE GENOMIC DNA]</scope>
    <source>
        <strain evidence="6">F_SG_1</strain>
        <tissue evidence="6">Salivary glands</tissue>
    </source>
</reference>
<feature type="domain" description="TIL" evidence="5">
    <location>
        <begin position="29"/>
        <end position="85"/>
    </location>
</feature>
<dbReference type="Pfam" id="PF01826">
    <property type="entry name" value="TIL"/>
    <property type="match status" value="1"/>
</dbReference>
<evidence type="ECO:0000313" key="6">
    <source>
        <dbReference type="EMBL" id="KAK8757825.1"/>
    </source>
</evidence>
<feature type="compositionally biased region" description="Basic and acidic residues" evidence="3">
    <location>
        <begin position="113"/>
        <end position="122"/>
    </location>
</feature>
<gene>
    <name evidence="6" type="ORF">V5799_004544</name>
</gene>
<evidence type="ECO:0000259" key="5">
    <source>
        <dbReference type="Pfam" id="PF01826"/>
    </source>
</evidence>
<dbReference type="Gene3D" id="2.10.25.10">
    <property type="entry name" value="Laminin"/>
    <property type="match status" value="1"/>
</dbReference>
<dbReference type="PANTHER" id="PTHR23259">
    <property type="entry name" value="RIDDLE"/>
    <property type="match status" value="1"/>
</dbReference>